<evidence type="ECO:0000256" key="2">
    <source>
        <dbReference type="ARBA" id="ARBA00022980"/>
    </source>
</evidence>
<dbReference type="PANTHER" id="PTHR14413">
    <property type="entry name" value="RIBOSOMAL PROTEIN L17"/>
    <property type="match status" value="1"/>
</dbReference>
<comment type="similarity">
    <text evidence="1">Belongs to the bacterial ribosomal protein bL17 family.</text>
</comment>
<evidence type="ECO:0000313" key="6">
    <source>
        <dbReference type="EMBL" id="CAJ0596854.1"/>
    </source>
</evidence>
<proteinExistence type="inferred from homology"/>
<organism evidence="6 7">
    <name type="scientific">Cylicocyclus nassatus</name>
    <name type="common">Nematode worm</name>
    <dbReference type="NCBI Taxonomy" id="53992"/>
    <lineage>
        <taxon>Eukaryota</taxon>
        <taxon>Metazoa</taxon>
        <taxon>Ecdysozoa</taxon>
        <taxon>Nematoda</taxon>
        <taxon>Chromadorea</taxon>
        <taxon>Rhabditida</taxon>
        <taxon>Rhabditina</taxon>
        <taxon>Rhabditomorpha</taxon>
        <taxon>Strongyloidea</taxon>
        <taxon>Strongylidae</taxon>
        <taxon>Cylicocyclus</taxon>
    </lineage>
</organism>
<evidence type="ECO:0000256" key="3">
    <source>
        <dbReference type="ARBA" id="ARBA00023274"/>
    </source>
</evidence>
<dbReference type="InterPro" id="IPR000456">
    <property type="entry name" value="Ribosomal_bL17"/>
</dbReference>
<gene>
    <name evidence="6" type="ORF">CYNAS_LOCUS8837</name>
</gene>
<name>A0AA36M313_CYLNA</name>
<protein>
    <recommendedName>
        <fullName evidence="4">Large ribosomal subunit protein bL17m</fullName>
    </recommendedName>
    <alternativeName>
        <fullName evidence="5">39S ribosomal protein L17, mitochondrial</fullName>
    </alternativeName>
</protein>
<dbReference type="EMBL" id="CATQJL010000223">
    <property type="protein sequence ID" value="CAJ0596854.1"/>
    <property type="molecule type" value="Genomic_DNA"/>
</dbReference>
<sequence>MSNKVVSTLPRIRATVGHIPQRLKTANIEPSSRARLEILRRIVTRMVREERAEFPWNRAVEARPYLERLIQLGVERGENDEYTTKMMEWWLPEADLITKMHKVIVPRFVDKEGPYTSIYRLPTQRLCTYVSRRYEKWKRYEIAVLEIDGNPFPPVLGDKENKSSSLLNILLRDSLQNRLKKLQSSTSKVS</sequence>
<keyword evidence="2" id="KW-0689">Ribosomal protein</keyword>
<comment type="caution">
    <text evidence="6">The sequence shown here is derived from an EMBL/GenBank/DDBJ whole genome shotgun (WGS) entry which is preliminary data.</text>
</comment>
<evidence type="ECO:0000256" key="5">
    <source>
        <dbReference type="ARBA" id="ARBA00035413"/>
    </source>
</evidence>
<keyword evidence="3" id="KW-0687">Ribonucleoprotein</keyword>
<evidence type="ECO:0000313" key="7">
    <source>
        <dbReference type="Proteomes" id="UP001176961"/>
    </source>
</evidence>
<dbReference type="SUPFAM" id="SSF64263">
    <property type="entry name" value="Prokaryotic ribosomal protein L17"/>
    <property type="match status" value="1"/>
</dbReference>
<dbReference type="Gene3D" id="3.90.1030.10">
    <property type="entry name" value="Ribosomal protein L17"/>
    <property type="match status" value="1"/>
</dbReference>
<evidence type="ECO:0000256" key="1">
    <source>
        <dbReference type="ARBA" id="ARBA00008777"/>
    </source>
</evidence>
<keyword evidence="7" id="KW-1185">Reference proteome</keyword>
<dbReference type="PANTHER" id="PTHR14413:SF16">
    <property type="entry name" value="LARGE RIBOSOMAL SUBUNIT PROTEIN BL17M"/>
    <property type="match status" value="1"/>
</dbReference>
<dbReference type="AlphaFoldDB" id="A0AA36M313"/>
<dbReference type="Pfam" id="PF01196">
    <property type="entry name" value="Ribosomal_L17"/>
    <property type="match status" value="1"/>
</dbReference>
<dbReference type="GO" id="GO:0006412">
    <property type="term" value="P:translation"/>
    <property type="evidence" value="ECO:0007669"/>
    <property type="project" value="InterPro"/>
</dbReference>
<dbReference type="InterPro" id="IPR036373">
    <property type="entry name" value="Ribosomal_bL17_sf"/>
</dbReference>
<dbReference type="GO" id="GO:0005762">
    <property type="term" value="C:mitochondrial large ribosomal subunit"/>
    <property type="evidence" value="ECO:0007669"/>
    <property type="project" value="TreeGrafter"/>
</dbReference>
<accession>A0AA36M313</accession>
<dbReference type="Proteomes" id="UP001176961">
    <property type="component" value="Unassembled WGS sequence"/>
</dbReference>
<dbReference type="GO" id="GO:0003735">
    <property type="term" value="F:structural constituent of ribosome"/>
    <property type="evidence" value="ECO:0007669"/>
    <property type="project" value="InterPro"/>
</dbReference>
<dbReference type="FunFam" id="3.90.1030.10:FF:000015">
    <property type="entry name" value="Mitochondrial Ribosomal Protein, Large"/>
    <property type="match status" value="1"/>
</dbReference>
<evidence type="ECO:0000256" key="4">
    <source>
        <dbReference type="ARBA" id="ARBA00035290"/>
    </source>
</evidence>
<reference evidence="6" key="1">
    <citation type="submission" date="2023-07" db="EMBL/GenBank/DDBJ databases">
        <authorList>
            <consortium name="CYATHOMIX"/>
        </authorList>
    </citation>
    <scope>NUCLEOTIDE SEQUENCE</scope>
    <source>
        <strain evidence="6">N/A</strain>
    </source>
</reference>